<dbReference type="AlphaFoldDB" id="A0A3S5ANV9"/>
<proteinExistence type="predicted"/>
<gene>
    <name evidence="1" type="ORF">PXEA_LOCUS21784</name>
</gene>
<feature type="non-terminal residue" evidence="1">
    <location>
        <position position="1"/>
    </location>
</feature>
<organism evidence="1 2">
    <name type="scientific">Protopolystoma xenopodis</name>
    <dbReference type="NCBI Taxonomy" id="117903"/>
    <lineage>
        <taxon>Eukaryota</taxon>
        <taxon>Metazoa</taxon>
        <taxon>Spiralia</taxon>
        <taxon>Lophotrochozoa</taxon>
        <taxon>Platyhelminthes</taxon>
        <taxon>Monogenea</taxon>
        <taxon>Polyopisthocotylea</taxon>
        <taxon>Polystomatidea</taxon>
        <taxon>Polystomatidae</taxon>
        <taxon>Protopolystoma</taxon>
    </lineage>
</organism>
<name>A0A3S5ANV9_9PLAT</name>
<accession>A0A3S5ANV9</accession>
<dbReference type="Proteomes" id="UP000784294">
    <property type="component" value="Unassembled WGS sequence"/>
</dbReference>
<keyword evidence="2" id="KW-1185">Reference proteome</keyword>
<evidence type="ECO:0000313" key="1">
    <source>
        <dbReference type="EMBL" id="VEL28344.1"/>
    </source>
</evidence>
<dbReference type="EMBL" id="CAAALY010094296">
    <property type="protein sequence ID" value="VEL28344.1"/>
    <property type="molecule type" value="Genomic_DNA"/>
</dbReference>
<evidence type="ECO:0000313" key="2">
    <source>
        <dbReference type="Proteomes" id="UP000784294"/>
    </source>
</evidence>
<sequence>RVPLPSVQAISIATFAPRRPHYPPFSPANYAPLDGCSSNLAKVEKLTDVRVLDGFLFRSTPTNDFNIAILGSGLLVNPTSPTPLQS</sequence>
<reference evidence="1" key="1">
    <citation type="submission" date="2018-11" db="EMBL/GenBank/DDBJ databases">
        <authorList>
            <consortium name="Pathogen Informatics"/>
        </authorList>
    </citation>
    <scope>NUCLEOTIDE SEQUENCE</scope>
</reference>
<protein>
    <submittedName>
        <fullName evidence="1">Uncharacterized protein</fullName>
    </submittedName>
</protein>
<comment type="caution">
    <text evidence="1">The sequence shown here is derived from an EMBL/GenBank/DDBJ whole genome shotgun (WGS) entry which is preliminary data.</text>
</comment>